<dbReference type="GO" id="GO:0016887">
    <property type="term" value="F:ATP hydrolysis activity"/>
    <property type="evidence" value="ECO:0007669"/>
    <property type="project" value="InterPro"/>
</dbReference>
<evidence type="ECO:0000256" key="2">
    <source>
        <dbReference type="ARBA" id="ARBA00022448"/>
    </source>
</evidence>
<dbReference type="PANTHER" id="PTHR43335:SF11">
    <property type="entry name" value="ABC TRANSPORTER RELATED"/>
    <property type="match status" value="1"/>
</dbReference>
<reference evidence="4" key="1">
    <citation type="journal article" date="2015" name="Nature">
        <title>Complex archaea that bridge the gap between prokaryotes and eukaryotes.</title>
        <authorList>
            <person name="Spang A."/>
            <person name="Saw J.H."/>
            <person name="Jorgensen S.L."/>
            <person name="Zaremba-Niedzwiedzka K."/>
            <person name="Martijn J."/>
            <person name="Lind A.E."/>
            <person name="van Eijk R."/>
            <person name="Schleper C."/>
            <person name="Guy L."/>
            <person name="Ettema T.J."/>
        </authorList>
    </citation>
    <scope>NUCLEOTIDE SEQUENCE</scope>
</reference>
<evidence type="ECO:0000256" key="1">
    <source>
        <dbReference type="ARBA" id="ARBA00005417"/>
    </source>
</evidence>
<name>A0A0F9KAT8_9ZZZZ</name>
<dbReference type="PANTHER" id="PTHR43335">
    <property type="entry name" value="ABC TRANSPORTER, ATP-BINDING PROTEIN"/>
    <property type="match status" value="1"/>
</dbReference>
<dbReference type="GO" id="GO:0005524">
    <property type="term" value="F:ATP binding"/>
    <property type="evidence" value="ECO:0007669"/>
    <property type="project" value="InterPro"/>
</dbReference>
<comment type="similarity">
    <text evidence="1">Belongs to the ABC transporter superfamily.</text>
</comment>
<feature type="domain" description="ABC transporter" evidence="3">
    <location>
        <begin position="1"/>
        <end position="189"/>
    </location>
</feature>
<organism evidence="4">
    <name type="scientific">marine sediment metagenome</name>
    <dbReference type="NCBI Taxonomy" id="412755"/>
    <lineage>
        <taxon>unclassified sequences</taxon>
        <taxon>metagenomes</taxon>
        <taxon>ecological metagenomes</taxon>
    </lineage>
</organism>
<dbReference type="Pfam" id="PF00005">
    <property type="entry name" value="ABC_tran"/>
    <property type="match status" value="1"/>
</dbReference>
<protein>
    <recommendedName>
        <fullName evidence="3">ABC transporter domain-containing protein</fullName>
    </recommendedName>
</protein>
<comment type="caution">
    <text evidence="4">The sequence shown here is derived from an EMBL/GenBank/DDBJ whole genome shotgun (WGS) entry which is preliminary data.</text>
</comment>
<dbReference type="SUPFAM" id="SSF52540">
    <property type="entry name" value="P-loop containing nucleoside triphosphate hydrolases"/>
    <property type="match status" value="1"/>
</dbReference>
<sequence>MKLLLGHNKPTSGSATIFGQDIKTESISIRARIGFLPQEIRFYEYMTAREILNFTMRFYYGGPKNLIKQRVNEILKMVVLDEKADRPVKGFSGGERQRLGLGQAEVNHPELLILDEPAASLDPLGRRDLLKVMNHLRKDSTIFYSTHILDDVQKVSDTVAILNKGKLITQGPIEEILKGGEGTIYAVKLKGADVDDLRSRLSAQSWISNVIVEQDASVSEWQISVTDDGAAEDNLLGLIQAKGNKVLDYGEKEVQLEDIFIKLIKEGGDKNGN</sequence>
<dbReference type="EMBL" id="LAZR01014037">
    <property type="protein sequence ID" value="KKM19233.1"/>
    <property type="molecule type" value="Genomic_DNA"/>
</dbReference>
<evidence type="ECO:0000259" key="3">
    <source>
        <dbReference type="PROSITE" id="PS50893"/>
    </source>
</evidence>
<proteinExistence type="inferred from homology"/>
<gene>
    <name evidence="4" type="ORF">LCGC14_1657690</name>
</gene>
<dbReference type="Gene3D" id="3.40.50.300">
    <property type="entry name" value="P-loop containing nucleotide triphosphate hydrolases"/>
    <property type="match status" value="1"/>
</dbReference>
<dbReference type="PROSITE" id="PS50893">
    <property type="entry name" value="ABC_TRANSPORTER_2"/>
    <property type="match status" value="1"/>
</dbReference>
<dbReference type="InterPro" id="IPR003439">
    <property type="entry name" value="ABC_transporter-like_ATP-bd"/>
</dbReference>
<evidence type="ECO:0000313" key="4">
    <source>
        <dbReference type="EMBL" id="KKM19233.1"/>
    </source>
</evidence>
<keyword evidence="2" id="KW-0813">Transport</keyword>
<accession>A0A0F9KAT8</accession>
<dbReference type="AlphaFoldDB" id="A0A0F9KAT8"/>
<dbReference type="InterPro" id="IPR027417">
    <property type="entry name" value="P-loop_NTPase"/>
</dbReference>